<keyword evidence="2" id="KW-0808">Transferase</keyword>
<dbReference type="PANTHER" id="PTHR43610:SF1">
    <property type="entry name" value="N-ACETYLTRANSFERASE DOMAIN-CONTAINING PROTEIN"/>
    <property type="match status" value="1"/>
</dbReference>
<dbReference type="RefSeq" id="WP_076376743.1">
    <property type="nucleotide sequence ID" value="NZ_AP017422.1"/>
</dbReference>
<dbReference type="EMBL" id="FTOR01000001">
    <property type="protein sequence ID" value="SIS79972.1"/>
    <property type="molecule type" value="Genomic_DNA"/>
</dbReference>
<name>A0A173MQB7_9BACT</name>
<dbReference type="AlphaFoldDB" id="A0A173MQB7"/>
<dbReference type="InterPro" id="IPR000182">
    <property type="entry name" value="GNAT_dom"/>
</dbReference>
<dbReference type="KEGG" id="fln:FLA_5906"/>
<dbReference type="PANTHER" id="PTHR43610">
    <property type="entry name" value="BLL6696 PROTEIN"/>
    <property type="match status" value="1"/>
</dbReference>
<protein>
    <submittedName>
        <fullName evidence="2">Acetyltransferase (GNAT) domain-containing protein</fullName>
    </submittedName>
</protein>
<keyword evidence="3" id="KW-1185">Reference proteome</keyword>
<evidence type="ECO:0000313" key="2">
    <source>
        <dbReference type="EMBL" id="SIS79972.1"/>
    </source>
</evidence>
<sequence length="134" mass="15224">MFSCFLVFDKAANAYAGCTRFYDIQSVNETTQLGYTWYGKDFQRSGLNRHCKLLLLSYAFEQWGIKRVEFRAHGKNARSIEAMKNIGCTVEGILRSTGPSMEPGVRRDSVILSVLKEEWIGGVKEKLLQKIYAA</sequence>
<dbReference type="Gene3D" id="3.40.630.30">
    <property type="match status" value="1"/>
</dbReference>
<dbReference type="Pfam" id="PF13302">
    <property type="entry name" value="Acetyltransf_3"/>
    <property type="match status" value="1"/>
</dbReference>
<reference evidence="3" key="1">
    <citation type="submission" date="2017-01" db="EMBL/GenBank/DDBJ databases">
        <authorList>
            <person name="Varghese N."/>
            <person name="Submissions S."/>
        </authorList>
    </citation>
    <scope>NUCLEOTIDE SEQUENCE [LARGE SCALE GENOMIC DNA]</scope>
    <source>
        <strain evidence="3">DSM 21054</strain>
    </source>
</reference>
<dbReference type="Proteomes" id="UP000186917">
    <property type="component" value="Unassembled WGS sequence"/>
</dbReference>
<organism evidence="2 3">
    <name type="scientific">Filimonas lacunae</name>
    <dbReference type="NCBI Taxonomy" id="477680"/>
    <lineage>
        <taxon>Bacteria</taxon>
        <taxon>Pseudomonadati</taxon>
        <taxon>Bacteroidota</taxon>
        <taxon>Chitinophagia</taxon>
        <taxon>Chitinophagales</taxon>
        <taxon>Chitinophagaceae</taxon>
        <taxon>Filimonas</taxon>
    </lineage>
</organism>
<dbReference type="InterPro" id="IPR016181">
    <property type="entry name" value="Acyl_CoA_acyltransferase"/>
</dbReference>
<gene>
    <name evidence="2" type="ORF">SAMN05421788_1011286</name>
</gene>
<proteinExistence type="predicted"/>
<dbReference type="GO" id="GO:0016747">
    <property type="term" value="F:acyltransferase activity, transferring groups other than amino-acyl groups"/>
    <property type="evidence" value="ECO:0007669"/>
    <property type="project" value="InterPro"/>
</dbReference>
<evidence type="ECO:0000259" key="1">
    <source>
        <dbReference type="Pfam" id="PF13302"/>
    </source>
</evidence>
<evidence type="ECO:0000313" key="3">
    <source>
        <dbReference type="Proteomes" id="UP000186917"/>
    </source>
</evidence>
<dbReference type="SUPFAM" id="SSF55729">
    <property type="entry name" value="Acyl-CoA N-acyltransferases (Nat)"/>
    <property type="match status" value="1"/>
</dbReference>
<feature type="domain" description="N-acetyltransferase" evidence="1">
    <location>
        <begin position="4"/>
        <end position="89"/>
    </location>
</feature>
<accession>A0A173MQB7</accession>
<dbReference type="STRING" id="477680.SAMN05421788_1011286"/>